<comment type="caution">
    <text evidence="2">The sequence shown here is derived from an EMBL/GenBank/DDBJ whole genome shotgun (WGS) entry which is preliminary data.</text>
</comment>
<dbReference type="AlphaFoldDB" id="A0AAV4UXP3"/>
<sequence>MGPFLILSEAMVSEKLLLRLIEDIYTDSSTSILTEEGLSPYIPISSGAPSSSHQILAFADDICLIASSPDELQVHLNEVQHFLGGLNLHLNPGKSFSYHLHGATPVGILDTEFFLGANWLTPLMEGEFHRFLGKPVGFNPVPDYNSLNDLAELGEIQTYAMAENRRTKVVLLPLPPVLHADYPISEGGLGQG</sequence>
<evidence type="ECO:0000313" key="3">
    <source>
        <dbReference type="Proteomes" id="UP001054837"/>
    </source>
</evidence>
<protein>
    <submittedName>
        <fullName evidence="2">Retrovirus-related Pol polyprotein from type-1 retrotransposable element R2</fullName>
    </submittedName>
</protein>
<dbReference type="Pfam" id="PF00078">
    <property type="entry name" value="RVT_1"/>
    <property type="match status" value="1"/>
</dbReference>
<evidence type="ECO:0000313" key="2">
    <source>
        <dbReference type="EMBL" id="GIY62513.1"/>
    </source>
</evidence>
<accession>A0AAV4UXP3</accession>
<gene>
    <name evidence="2" type="primary">PO21_32</name>
    <name evidence="2" type="ORF">CDAR_495311</name>
</gene>
<dbReference type="InterPro" id="IPR000477">
    <property type="entry name" value="RT_dom"/>
</dbReference>
<dbReference type="Proteomes" id="UP001054837">
    <property type="component" value="Unassembled WGS sequence"/>
</dbReference>
<proteinExistence type="predicted"/>
<keyword evidence="3" id="KW-1185">Reference proteome</keyword>
<dbReference type="GO" id="GO:0071897">
    <property type="term" value="P:DNA biosynthetic process"/>
    <property type="evidence" value="ECO:0007669"/>
    <property type="project" value="UniProtKB-ARBA"/>
</dbReference>
<dbReference type="EMBL" id="BPLQ01012095">
    <property type="protein sequence ID" value="GIY62513.1"/>
    <property type="molecule type" value="Genomic_DNA"/>
</dbReference>
<feature type="domain" description="Reverse transcriptase" evidence="1">
    <location>
        <begin position="52"/>
        <end position="98"/>
    </location>
</feature>
<reference evidence="2 3" key="1">
    <citation type="submission" date="2021-06" db="EMBL/GenBank/DDBJ databases">
        <title>Caerostris darwini draft genome.</title>
        <authorList>
            <person name="Kono N."/>
            <person name="Arakawa K."/>
        </authorList>
    </citation>
    <scope>NUCLEOTIDE SEQUENCE [LARGE SCALE GENOMIC DNA]</scope>
</reference>
<name>A0AAV4UXP3_9ARAC</name>
<dbReference type="InterPro" id="IPR043502">
    <property type="entry name" value="DNA/RNA_pol_sf"/>
</dbReference>
<dbReference type="SUPFAM" id="SSF56672">
    <property type="entry name" value="DNA/RNA polymerases"/>
    <property type="match status" value="1"/>
</dbReference>
<evidence type="ECO:0000259" key="1">
    <source>
        <dbReference type="Pfam" id="PF00078"/>
    </source>
</evidence>
<organism evidence="2 3">
    <name type="scientific">Caerostris darwini</name>
    <dbReference type="NCBI Taxonomy" id="1538125"/>
    <lineage>
        <taxon>Eukaryota</taxon>
        <taxon>Metazoa</taxon>
        <taxon>Ecdysozoa</taxon>
        <taxon>Arthropoda</taxon>
        <taxon>Chelicerata</taxon>
        <taxon>Arachnida</taxon>
        <taxon>Araneae</taxon>
        <taxon>Araneomorphae</taxon>
        <taxon>Entelegynae</taxon>
        <taxon>Araneoidea</taxon>
        <taxon>Araneidae</taxon>
        <taxon>Caerostris</taxon>
    </lineage>
</organism>